<proteinExistence type="predicted"/>
<dbReference type="STRING" id="320787.CA2015_1135"/>
<accession>A0A0H4P8W8</accession>
<dbReference type="PANTHER" id="PTHR33383">
    <property type="entry name" value="MEMBRANE PROTEIN INSERTION EFFICIENCY FACTOR-RELATED"/>
    <property type="match status" value="1"/>
</dbReference>
<dbReference type="Pfam" id="PF01809">
    <property type="entry name" value="YidD"/>
    <property type="match status" value="1"/>
</dbReference>
<gene>
    <name evidence="3" type="ORF">CA2015_1135</name>
</gene>
<sequence length="378" mass="42820">MKATLTLLFLCFFHLPQASSQVQESGISNLFNIYSNYISDTRGQKCPMYPSCSHYSMQAFSQFGALKGALLTSDRLIRCGHEQSIYDLNWEKDEPKFEDFPNWGFSEDPLPKRYPSKFSQNVSFYNANNDTTFFLSLINSKDYESAIIEYKRMVHFGAKDQQSLILELNYLIALNAIGNYEKVIFHFENKLNEELKKEPEVILELADAWFRLNNFEKALSTLKTIDSTSYYYPHKNLFTGVAHAYMNNYEAAVTNFNQIDQDFIYADYAKSNIELIHGIAALKNKKPYVAGLLGLVPGGGYFYAGQNTTGITSLVLTGLLGYASYTSFKTKNHGVGILAGVFTLTFYSGSITGGINAIKRQNLNKEKKLKSKLLYITQ</sequence>
<dbReference type="PANTHER" id="PTHR33383:SF1">
    <property type="entry name" value="MEMBRANE PROTEIN INSERTION EFFICIENCY FACTOR-RELATED"/>
    <property type="match status" value="1"/>
</dbReference>
<dbReference type="NCBIfam" id="TIGR00278">
    <property type="entry name" value="membrane protein insertion efficiency factor YidD"/>
    <property type="match status" value="1"/>
</dbReference>
<dbReference type="InterPro" id="IPR011990">
    <property type="entry name" value="TPR-like_helical_dom_sf"/>
</dbReference>
<evidence type="ECO:0000256" key="2">
    <source>
        <dbReference type="SAM" id="SignalP"/>
    </source>
</evidence>
<feature type="transmembrane region" description="Helical" evidence="1">
    <location>
        <begin position="335"/>
        <end position="358"/>
    </location>
</feature>
<keyword evidence="4" id="KW-1185">Reference proteome</keyword>
<dbReference type="Proteomes" id="UP000036520">
    <property type="component" value="Chromosome"/>
</dbReference>
<keyword evidence="2" id="KW-0732">Signal</keyword>
<reference evidence="3 4" key="1">
    <citation type="submission" date="2015-07" db="EMBL/GenBank/DDBJ databases">
        <authorList>
            <person name="Kim K.M."/>
        </authorList>
    </citation>
    <scope>NUCLEOTIDE SEQUENCE [LARGE SCALE GENOMIC DNA]</scope>
    <source>
        <strain evidence="3 4">KCTC 12363</strain>
    </source>
</reference>
<keyword evidence="1" id="KW-1133">Transmembrane helix</keyword>
<evidence type="ECO:0000313" key="4">
    <source>
        <dbReference type="Proteomes" id="UP000036520"/>
    </source>
</evidence>
<evidence type="ECO:0000256" key="1">
    <source>
        <dbReference type="SAM" id="Phobius"/>
    </source>
</evidence>
<dbReference type="InterPro" id="IPR002696">
    <property type="entry name" value="Membr_insert_effic_factor_YidD"/>
</dbReference>
<feature type="signal peptide" evidence="2">
    <location>
        <begin position="1"/>
        <end position="20"/>
    </location>
</feature>
<protein>
    <recommendedName>
        <fullName evidence="5">Membrane protein insertion efficiency factor YidD</fullName>
    </recommendedName>
</protein>
<organism evidence="3 4">
    <name type="scientific">Cyclobacterium amurskyense</name>
    <dbReference type="NCBI Taxonomy" id="320787"/>
    <lineage>
        <taxon>Bacteria</taxon>
        <taxon>Pseudomonadati</taxon>
        <taxon>Bacteroidota</taxon>
        <taxon>Cytophagia</taxon>
        <taxon>Cytophagales</taxon>
        <taxon>Cyclobacteriaceae</taxon>
        <taxon>Cyclobacterium</taxon>
    </lineage>
</organism>
<evidence type="ECO:0000313" key="3">
    <source>
        <dbReference type="EMBL" id="AKP50584.1"/>
    </source>
</evidence>
<dbReference type="RefSeq" id="WP_048641014.1">
    <property type="nucleotide sequence ID" value="NZ_CP012040.1"/>
</dbReference>
<evidence type="ECO:0008006" key="5">
    <source>
        <dbReference type="Google" id="ProtNLM"/>
    </source>
</evidence>
<dbReference type="Gene3D" id="1.25.40.10">
    <property type="entry name" value="Tetratricopeptide repeat domain"/>
    <property type="match status" value="1"/>
</dbReference>
<dbReference type="OrthoDB" id="1034601at2"/>
<dbReference type="EMBL" id="CP012040">
    <property type="protein sequence ID" value="AKP50584.1"/>
    <property type="molecule type" value="Genomic_DNA"/>
</dbReference>
<dbReference type="SMART" id="SM01234">
    <property type="entry name" value="Haemolytic"/>
    <property type="match status" value="1"/>
</dbReference>
<keyword evidence="1" id="KW-0812">Transmembrane</keyword>
<feature type="chain" id="PRO_5005208481" description="Membrane protein insertion efficiency factor YidD" evidence="2">
    <location>
        <begin position="21"/>
        <end position="378"/>
    </location>
</feature>
<dbReference type="AlphaFoldDB" id="A0A0H4P8W8"/>
<dbReference type="SUPFAM" id="SSF48452">
    <property type="entry name" value="TPR-like"/>
    <property type="match status" value="1"/>
</dbReference>
<name>A0A0H4P8W8_9BACT</name>
<keyword evidence="1" id="KW-0472">Membrane</keyword>
<dbReference type="KEGG" id="camu:CA2015_1135"/>